<protein>
    <recommendedName>
        <fullName evidence="1">F-box domain-containing protein</fullName>
    </recommendedName>
</protein>
<evidence type="ECO:0000313" key="2">
    <source>
        <dbReference type="EMBL" id="TCD60945.1"/>
    </source>
</evidence>
<proteinExistence type="predicted"/>
<dbReference type="STRING" id="92696.A0A4R0R796"/>
<accession>A0A4R0R796</accession>
<dbReference type="PROSITE" id="PS50181">
    <property type="entry name" value="FBOX"/>
    <property type="match status" value="1"/>
</dbReference>
<keyword evidence="3" id="KW-1185">Reference proteome</keyword>
<dbReference type="AlphaFoldDB" id="A0A4R0R796"/>
<evidence type="ECO:0000259" key="1">
    <source>
        <dbReference type="PROSITE" id="PS50181"/>
    </source>
</evidence>
<dbReference type="EMBL" id="RWJN01000523">
    <property type="protein sequence ID" value="TCD60945.1"/>
    <property type="molecule type" value="Genomic_DNA"/>
</dbReference>
<sequence>MTQDGNRSKDTEEILCSQCSPSLSTALRNILRLDLPLPIQDSADVDELERDIDALLDGCQLAVDGYLRVMDTLRNARNAGCAKINRLPDELLEKIFSHLIKTATFRYRGSAACITPTLVCRRWRDVALSCPRLWCAISVDGEMEMEMVDTLLRRSQSLPIDLDVNCVRAGRTQFLSTDALQRVLEELPHTRHLMLFLDKRYYSFLEAFIPQPSSALESVYIVLEPGDAPVSFPMFAGHLYPALRIVQCINGPSAAVLSFACSSITSVDLYTPDDSQDLRNEFIDAIRRMPNLETFEIRDPHWMFWFPDGDFIEDIVITSPTISLPNLRNLRLDARNVDIFWILAHIDISPQTNVHLVVDGNFACMTVNTSALLQDRLRHIAQVLLKDGYSYHCAYHVVADTLMRGRLQNIHLWTVPDADREANLTDPNMMPNGQLHLAFGSMDDVDGMSVFLDALPLREVVALQVLDIGLKNPRFR</sequence>
<dbReference type="Pfam" id="PF12937">
    <property type="entry name" value="F-box-like"/>
    <property type="match status" value="1"/>
</dbReference>
<dbReference type="SUPFAM" id="SSF81383">
    <property type="entry name" value="F-box domain"/>
    <property type="match status" value="1"/>
</dbReference>
<organism evidence="2 3">
    <name type="scientific">Steccherinum ochraceum</name>
    <dbReference type="NCBI Taxonomy" id="92696"/>
    <lineage>
        <taxon>Eukaryota</taxon>
        <taxon>Fungi</taxon>
        <taxon>Dikarya</taxon>
        <taxon>Basidiomycota</taxon>
        <taxon>Agaricomycotina</taxon>
        <taxon>Agaricomycetes</taxon>
        <taxon>Polyporales</taxon>
        <taxon>Steccherinaceae</taxon>
        <taxon>Steccherinum</taxon>
    </lineage>
</organism>
<reference evidence="2 3" key="1">
    <citation type="submission" date="2018-11" db="EMBL/GenBank/DDBJ databases">
        <title>Genome assembly of Steccherinum ochraceum LE-BIN_3174, the white-rot fungus of the Steccherinaceae family (The Residual Polyporoid clade, Polyporales, Basidiomycota).</title>
        <authorList>
            <person name="Fedorova T.V."/>
            <person name="Glazunova O.A."/>
            <person name="Landesman E.O."/>
            <person name="Moiseenko K.V."/>
            <person name="Psurtseva N.V."/>
            <person name="Savinova O.S."/>
            <person name="Shakhova N.V."/>
            <person name="Tyazhelova T.V."/>
            <person name="Vasina D.V."/>
        </authorList>
    </citation>
    <scope>NUCLEOTIDE SEQUENCE [LARGE SCALE GENOMIC DNA]</scope>
    <source>
        <strain evidence="2 3">LE-BIN_3174</strain>
    </source>
</reference>
<dbReference type="InterPro" id="IPR036047">
    <property type="entry name" value="F-box-like_dom_sf"/>
</dbReference>
<evidence type="ECO:0000313" key="3">
    <source>
        <dbReference type="Proteomes" id="UP000292702"/>
    </source>
</evidence>
<comment type="caution">
    <text evidence="2">The sequence shown here is derived from an EMBL/GenBank/DDBJ whole genome shotgun (WGS) entry which is preliminary data.</text>
</comment>
<name>A0A4R0R796_9APHY</name>
<dbReference type="Proteomes" id="UP000292702">
    <property type="component" value="Unassembled WGS sequence"/>
</dbReference>
<dbReference type="InterPro" id="IPR001810">
    <property type="entry name" value="F-box_dom"/>
</dbReference>
<dbReference type="OrthoDB" id="2732274at2759"/>
<gene>
    <name evidence="2" type="ORF">EIP91_009260</name>
</gene>
<dbReference type="Gene3D" id="1.20.1280.50">
    <property type="match status" value="1"/>
</dbReference>
<feature type="domain" description="F-box" evidence="1">
    <location>
        <begin position="81"/>
        <end position="137"/>
    </location>
</feature>